<dbReference type="InterPro" id="IPR055093">
    <property type="entry name" value="EPS8_2nd"/>
</dbReference>
<dbReference type="GO" id="GO:0032587">
    <property type="term" value="C:ruffle membrane"/>
    <property type="evidence" value="ECO:0007669"/>
    <property type="project" value="TreeGrafter"/>
</dbReference>
<dbReference type="PROSITE" id="PS51257">
    <property type="entry name" value="PROKAR_LIPOPROTEIN"/>
    <property type="match status" value="1"/>
</dbReference>
<evidence type="ECO:0000256" key="1">
    <source>
        <dbReference type="SAM" id="MobiDB-lite"/>
    </source>
</evidence>
<dbReference type="SUPFAM" id="SSF50729">
    <property type="entry name" value="PH domain-like"/>
    <property type="match status" value="1"/>
</dbReference>
<keyword evidence="5" id="KW-1185">Reference proteome</keyword>
<feature type="domain" description="EPS8 spectrin-like" evidence="3">
    <location>
        <begin position="271"/>
        <end position="421"/>
    </location>
</feature>
<evidence type="ECO:0000313" key="5">
    <source>
        <dbReference type="Proteomes" id="UP001497482"/>
    </source>
</evidence>
<dbReference type="Proteomes" id="UP001497482">
    <property type="component" value="Chromosome 23"/>
</dbReference>
<evidence type="ECO:0000313" key="4">
    <source>
        <dbReference type="EMBL" id="CAL1599195.1"/>
    </source>
</evidence>
<dbReference type="InterPro" id="IPR013625">
    <property type="entry name" value="PTB"/>
</dbReference>
<feature type="compositionally biased region" description="Basic residues" evidence="1">
    <location>
        <begin position="302"/>
        <end position="312"/>
    </location>
</feature>
<dbReference type="InterPro" id="IPR039801">
    <property type="entry name" value="EPS8-like"/>
</dbReference>
<feature type="region of interest" description="Disordered" evidence="1">
    <location>
        <begin position="213"/>
        <end position="259"/>
    </location>
</feature>
<dbReference type="GO" id="GO:1900029">
    <property type="term" value="P:positive regulation of ruffle assembly"/>
    <property type="evidence" value="ECO:0007669"/>
    <property type="project" value="TreeGrafter"/>
</dbReference>
<dbReference type="AlphaFoldDB" id="A0AAV2L9Z3"/>
<name>A0AAV2L9Z3_KNICA</name>
<dbReference type="Gene3D" id="2.30.29.30">
    <property type="entry name" value="Pleckstrin-homology domain (PH domain)/Phosphotyrosine-binding domain (PTB)"/>
    <property type="match status" value="1"/>
</dbReference>
<feature type="compositionally biased region" description="Pro residues" evidence="1">
    <location>
        <begin position="232"/>
        <end position="253"/>
    </location>
</feature>
<dbReference type="Pfam" id="PF22975">
    <property type="entry name" value="EPS8_2nd"/>
    <property type="match status" value="1"/>
</dbReference>
<evidence type="ECO:0000259" key="3">
    <source>
        <dbReference type="Pfam" id="PF22975"/>
    </source>
</evidence>
<reference evidence="4 5" key="1">
    <citation type="submission" date="2024-04" db="EMBL/GenBank/DDBJ databases">
        <authorList>
            <person name="Waldvogel A.-M."/>
            <person name="Schoenle A."/>
        </authorList>
    </citation>
    <scope>NUCLEOTIDE SEQUENCE [LARGE SCALE GENOMIC DNA]</scope>
</reference>
<gene>
    <name evidence="4" type="ORF">KC01_LOCUS27509</name>
</gene>
<dbReference type="PANTHER" id="PTHR12287:SF24">
    <property type="entry name" value="EPIDERMAL GROWTH FACTOR RECEPTOR KINASE SUBSTRATE 8-LIKE PROTEIN 1 ISOFORM X1"/>
    <property type="match status" value="1"/>
</dbReference>
<feature type="region of interest" description="Disordered" evidence="1">
    <location>
        <begin position="301"/>
        <end position="323"/>
    </location>
</feature>
<feature type="region of interest" description="Disordered" evidence="1">
    <location>
        <begin position="1"/>
        <end position="33"/>
    </location>
</feature>
<dbReference type="Pfam" id="PF08416">
    <property type="entry name" value="PTB"/>
    <property type="match status" value="1"/>
</dbReference>
<sequence>MRGAGAQSQVGPGGGACGRTNTSVRSDLHSNHTRHTDRHRITLLYDLLGPTLTALMSSEELNGTVAELVGPLFHRALLFRDNMTNISRHLVNHLLTFSLQDGDVQSVEEALARLSFLAQNKKLWSQQMFLDVTSESIVLRDVQSQDELEKYTFKSILRCDSKSERHFPSLLLLVCQSSEQKKPDIHFFSCDTMKAEQICVDISQVLSAWGRRRTTSSDRSIQSGDMSDPLDIPSPPLPHAPNPPPAQPPPYPGPRANGVNGPDYALLRAEREVGILNHCFDDIESFMAKLQQTAEAATVLNQRKKKKKKSKKQSAEEDLLTAKAKPPPEEEFVDIFQKFKYCFSLLARLKSTISNPSSEELVHHVFKPLDMMVRTTGGPTLGAAVSSPALSSSAVTLLQDTLSEEERQLWTSLGPNWTQARALSQRSVTELCLSALSQCSVSALCLSALSQSSVSALCLSVLSQRSVTELCLSALSQRSVTELCLSALSQRSVSVFCLSALSQRSVSALCLSALSQRSVSVFCLSALSQRSVSELCLSALSQRSVSALCLSALSQRSVSALCLSALSQRSVSALCLSVLSQRSVSALCLSALSQRSVSALCLSALSQRSVSALCLSALSQRSVSALCLSALSQRSVSALCLSALSQRSVSAFCLSALSQSSVSALCLSALSQRSVSALCLSVLSQCSVSVFCLSVLSQRSVSVLCLSALPQCSVSVFCLSVLSQCSVSVFYLSVLSQCSVSVFCLSVLSQCSVSVFCLSVLSQRSVSKCTSTQSETWTSHPAPCSPL</sequence>
<proteinExistence type="predicted"/>
<dbReference type="InterPro" id="IPR011993">
    <property type="entry name" value="PH-like_dom_sf"/>
</dbReference>
<feature type="domain" description="PTB" evidence="2">
    <location>
        <begin position="90"/>
        <end position="207"/>
    </location>
</feature>
<feature type="compositionally biased region" description="Polar residues" evidence="1">
    <location>
        <begin position="1"/>
        <end position="10"/>
    </location>
</feature>
<dbReference type="PANTHER" id="PTHR12287">
    <property type="entry name" value="EPIDERMAL GROWTH FACTOR RECEPTOR KINASE SUBSTRATE EPS8-RELATED PROTEIN"/>
    <property type="match status" value="1"/>
</dbReference>
<dbReference type="EMBL" id="OZ035845">
    <property type="protein sequence ID" value="CAL1599195.1"/>
    <property type="molecule type" value="Genomic_DNA"/>
</dbReference>
<dbReference type="GO" id="GO:0031982">
    <property type="term" value="C:vesicle"/>
    <property type="evidence" value="ECO:0007669"/>
    <property type="project" value="TreeGrafter"/>
</dbReference>
<dbReference type="GO" id="GO:0035023">
    <property type="term" value="P:regulation of Rho protein signal transduction"/>
    <property type="evidence" value="ECO:0007669"/>
    <property type="project" value="TreeGrafter"/>
</dbReference>
<dbReference type="GO" id="GO:0003779">
    <property type="term" value="F:actin binding"/>
    <property type="evidence" value="ECO:0007669"/>
    <property type="project" value="TreeGrafter"/>
</dbReference>
<organism evidence="4 5">
    <name type="scientific">Knipowitschia caucasica</name>
    <name type="common">Caucasian dwarf goby</name>
    <name type="synonym">Pomatoschistus caucasicus</name>
    <dbReference type="NCBI Taxonomy" id="637954"/>
    <lineage>
        <taxon>Eukaryota</taxon>
        <taxon>Metazoa</taxon>
        <taxon>Chordata</taxon>
        <taxon>Craniata</taxon>
        <taxon>Vertebrata</taxon>
        <taxon>Euteleostomi</taxon>
        <taxon>Actinopterygii</taxon>
        <taxon>Neopterygii</taxon>
        <taxon>Teleostei</taxon>
        <taxon>Neoteleostei</taxon>
        <taxon>Acanthomorphata</taxon>
        <taxon>Gobiaria</taxon>
        <taxon>Gobiiformes</taxon>
        <taxon>Gobioidei</taxon>
        <taxon>Gobiidae</taxon>
        <taxon>Gobiinae</taxon>
        <taxon>Knipowitschia</taxon>
    </lineage>
</organism>
<dbReference type="GO" id="GO:0007266">
    <property type="term" value="P:Rho protein signal transduction"/>
    <property type="evidence" value="ECO:0007669"/>
    <property type="project" value="TreeGrafter"/>
</dbReference>
<accession>A0AAV2L9Z3</accession>
<evidence type="ECO:0000259" key="2">
    <source>
        <dbReference type="Pfam" id="PF08416"/>
    </source>
</evidence>
<protein>
    <submittedName>
        <fullName evidence="4">Uncharacterized protein</fullName>
    </submittedName>
</protein>